<name>A0A6J7WEW5_9CAUD</name>
<reference evidence="2" key="1">
    <citation type="submission" date="2020-05" db="EMBL/GenBank/DDBJ databases">
        <authorList>
            <person name="Chiriac C."/>
            <person name="Salcher M."/>
            <person name="Ghai R."/>
            <person name="Kavagutti S V."/>
        </authorList>
    </citation>
    <scope>NUCLEOTIDE SEQUENCE</scope>
</reference>
<gene>
    <name evidence="2" type="ORF">UFOVP176_36</name>
</gene>
<proteinExistence type="predicted"/>
<protein>
    <submittedName>
        <fullName evidence="2">Uncharacterized protein</fullName>
    </submittedName>
</protein>
<feature type="compositionally biased region" description="Basic and acidic residues" evidence="1">
    <location>
        <begin position="19"/>
        <end position="29"/>
    </location>
</feature>
<accession>A0A6J7WEW5</accession>
<sequence length="37" mass="4367">MVNNWPFPSECPPKSWTPEQEKKWAEDQLKNVPQSPL</sequence>
<organism evidence="2">
    <name type="scientific">uncultured Caudovirales phage</name>
    <dbReference type="NCBI Taxonomy" id="2100421"/>
    <lineage>
        <taxon>Viruses</taxon>
        <taxon>Duplodnaviria</taxon>
        <taxon>Heunggongvirae</taxon>
        <taxon>Uroviricota</taxon>
        <taxon>Caudoviricetes</taxon>
        <taxon>Peduoviridae</taxon>
        <taxon>Maltschvirus</taxon>
        <taxon>Maltschvirus maltsch</taxon>
    </lineage>
</organism>
<feature type="region of interest" description="Disordered" evidence="1">
    <location>
        <begin position="1"/>
        <end position="37"/>
    </location>
</feature>
<dbReference type="EMBL" id="LR798224">
    <property type="protein sequence ID" value="CAB5194822.1"/>
    <property type="molecule type" value="Genomic_DNA"/>
</dbReference>
<evidence type="ECO:0000313" key="2">
    <source>
        <dbReference type="EMBL" id="CAB5194822.1"/>
    </source>
</evidence>
<evidence type="ECO:0000256" key="1">
    <source>
        <dbReference type="SAM" id="MobiDB-lite"/>
    </source>
</evidence>